<evidence type="ECO:0000256" key="4">
    <source>
        <dbReference type="ARBA" id="ARBA00022989"/>
    </source>
</evidence>
<accession>A0A2Z4FN29</accession>
<proteinExistence type="inferred from homology"/>
<dbReference type="PANTHER" id="PTHR48177:SF1">
    <property type="entry name" value="PLASMANYLETHANOLAMINE DESATURASE 1"/>
    <property type="match status" value="1"/>
</dbReference>
<organism evidence="6 7">
    <name type="scientific">Bradymonas sediminis</name>
    <dbReference type="NCBI Taxonomy" id="1548548"/>
    <lineage>
        <taxon>Bacteria</taxon>
        <taxon>Deltaproteobacteria</taxon>
        <taxon>Bradymonadales</taxon>
        <taxon>Bradymonadaceae</taxon>
        <taxon>Bradymonas</taxon>
    </lineage>
</organism>
<dbReference type="GO" id="GO:0016020">
    <property type="term" value="C:membrane"/>
    <property type="evidence" value="ECO:0007669"/>
    <property type="project" value="UniProtKB-SubCell"/>
</dbReference>
<keyword evidence="3" id="KW-0812">Transmembrane</keyword>
<dbReference type="GO" id="GO:0016491">
    <property type="term" value="F:oxidoreductase activity"/>
    <property type="evidence" value="ECO:0007669"/>
    <property type="project" value="TreeGrafter"/>
</dbReference>
<dbReference type="Pfam" id="PF10520">
    <property type="entry name" value="Lipid_desat"/>
    <property type="match status" value="1"/>
</dbReference>
<dbReference type="EMBL" id="CP030032">
    <property type="protein sequence ID" value="AWV90332.1"/>
    <property type="molecule type" value="Genomic_DNA"/>
</dbReference>
<sequence>MGTSNISDTSVHSNTGRHYDYSPGHRALEIVAIALCLAMLGELSWRLIMAIVAAPGLASMGWLVGAALVGYLCADLASGIVHWLADRFGSPETPILGQAFVHPFREHHTFPKKILEHDFVEVNGNNCVAMLLFLVPMQFVLPAALSGAYVGLASFTVTFSLGIFLTNQFHQWAHASEVGPVVKVLQRSRLVLSPEAHDRHHTLPYESDYCITSGWMNPLLERINLFGNIEKLLNHKGPEPYVPPTAEEQPSAE</sequence>
<dbReference type="Proteomes" id="UP000249799">
    <property type="component" value="Chromosome"/>
</dbReference>
<comment type="similarity">
    <text evidence="2">Belongs to the fatty acid desaturase CarF family.</text>
</comment>
<dbReference type="InterPro" id="IPR019547">
    <property type="entry name" value="Lipid_desat"/>
</dbReference>
<keyword evidence="5" id="KW-0472">Membrane</keyword>
<dbReference type="OrthoDB" id="337685at2"/>
<dbReference type="RefSeq" id="WP_111335715.1">
    <property type="nucleotide sequence ID" value="NZ_CP030032.1"/>
</dbReference>
<dbReference type="KEGG" id="bsed:DN745_13735"/>
<protein>
    <submittedName>
        <fullName evidence="6">Kua-ubiquitin conjugating enzyme hybrid localization domain protein</fullName>
    </submittedName>
</protein>
<comment type="subcellular location">
    <subcellularLocation>
        <location evidence="1">Membrane</location>
        <topology evidence="1">Multi-pass membrane protein</topology>
    </subcellularLocation>
</comment>
<evidence type="ECO:0000313" key="6">
    <source>
        <dbReference type="EMBL" id="AWV90332.1"/>
    </source>
</evidence>
<keyword evidence="7" id="KW-1185">Reference proteome</keyword>
<name>A0A2Z4FN29_9DELT</name>
<evidence type="ECO:0000256" key="3">
    <source>
        <dbReference type="ARBA" id="ARBA00022692"/>
    </source>
</evidence>
<reference evidence="6 7" key="1">
    <citation type="submission" date="2018-06" db="EMBL/GenBank/DDBJ databases">
        <title>Lujinxingia sediminis gen. nov. sp. nov., a new facultative anaerobic member of the class Deltaproteobacteria, and proposal of Lujinxingaceae fam. nov.</title>
        <authorList>
            <person name="Guo L.-Y."/>
            <person name="Li C.-M."/>
            <person name="Wang S."/>
            <person name="Du Z.-J."/>
        </authorList>
    </citation>
    <scope>NUCLEOTIDE SEQUENCE [LARGE SCALE GENOMIC DNA]</scope>
    <source>
        <strain evidence="6 7">FA350</strain>
    </source>
</reference>
<dbReference type="PANTHER" id="PTHR48177">
    <property type="entry name" value="TRANSMEMBRANE PROTEIN 189"/>
    <property type="match status" value="1"/>
</dbReference>
<evidence type="ECO:0000313" key="7">
    <source>
        <dbReference type="Proteomes" id="UP000249799"/>
    </source>
</evidence>
<evidence type="ECO:0000256" key="1">
    <source>
        <dbReference type="ARBA" id="ARBA00004141"/>
    </source>
</evidence>
<dbReference type="AlphaFoldDB" id="A0A2Z4FN29"/>
<dbReference type="InterPro" id="IPR052601">
    <property type="entry name" value="Plasmalogen_desaturase"/>
</dbReference>
<evidence type="ECO:0000256" key="5">
    <source>
        <dbReference type="ARBA" id="ARBA00023136"/>
    </source>
</evidence>
<evidence type="ECO:0000256" key="2">
    <source>
        <dbReference type="ARBA" id="ARBA00007620"/>
    </source>
</evidence>
<keyword evidence="4" id="KW-1133">Transmembrane helix</keyword>
<gene>
    <name evidence="6" type="ORF">DN745_13735</name>
</gene>